<gene>
    <name evidence="4" type="ORF">F0L74_06335</name>
</gene>
<dbReference type="Pfam" id="PF06283">
    <property type="entry name" value="ThuA"/>
    <property type="match status" value="1"/>
</dbReference>
<accession>A0A5B2W4E4</accession>
<feature type="domain" description="CBM6" evidence="3">
    <location>
        <begin position="282"/>
        <end position="402"/>
    </location>
</feature>
<proteinExistence type="predicted"/>
<dbReference type="SMART" id="SM00606">
    <property type="entry name" value="CBD_IV"/>
    <property type="match status" value="1"/>
</dbReference>
<dbReference type="RefSeq" id="WP_149836960.1">
    <property type="nucleotide sequence ID" value="NZ_VUOC01000001.1"/>
</dbReference>
<dbReference type="Gene3D" id="3.40.50.880">
    <property type="match status" value="1"/>
</dbReference>
<dbReference type="InterPro" id="IPR008979">
    <property type="entry name" value="Galactose-bd-like_sf"/>
</dbReference>
<dbReference type="Pfam" id="PF03422">
    <property type="entry name" value="CBM_6"/>
    <property type="match status" value="1"/>
</dbReference>
<dbReference type="InterPro" id="IPR026444">
    <property type="entry name" value="Secre_tail"/>
</dbReference>
<keyword evidence="5" id="KW-1185">Reference proteome</keyword>
<dbReference type="InterPro" id="IPR029010">
    <property type="entry name" value="ThuA-like"/>
</dbReference>
<dbReference type="SUPFAM" id="SSF50405">
    <property type="entry name" value="Actin-crosslinking proteins"/>
    <property type="match status" value="1"/>
</dbReference>
<dbReference type="GO" id="GO:0030246">
    <property type="term" value="F:carbohydrate binding"/>
    <property type="evidence" value="ECO:0007669"/>
    <property type="project" value="InterPro"/>
</dbReference>
<reference evidence="4 5" key="2">
    <citation type="submission" date="2019-09" db="EMBL/GenBank/DDBJ databases">
        <authorList>
            <person name="Jin C."/>
        </authorList>
    </citation>
    <scope>NUCLEOTIDE SEQUENCE [LARGE SCALE GENOMIC DNA]</scope>
    <source>
        <strain evidence="4 5">BN140078</strain>
    </source>
</reference>
<dbReference type="Gene3D" id="2.60.120.260">
    <property type="entry name" value="Galactose-binding domain-like"/>
    <property type="match status" value="1"/>
</dbReference>
<evidence type="ECO:0000313" key="4">
    <source>
        <dbReference type="EMBL" id="KAA2245570.1"/>
    </source>
</evidence>
<dbReference type="InterPro" id="IPR029062">
    <property type="entry name" value="Class_I_gatase-like"/>
</dbReference>
<name>A0A5B2W4E4_9BACT</name>
<dbReference type="AlphaFoldDB" id="A0A5B2W4E4"/>
<evidence type="ECO:0000256" key="1">
    <source>
        <dbReference type="ARBA" id="ARBA00022729"/>
    </source>
</evidence>
<dbReference type="EMBL" id="VUOC01000001">
    <property type="protein sequence ID" value="KAA2245570.1"/>
    <property type="molecule type" value="Genomic_DNA"/>
</dbReference>
<evidence type="ECO:0000313" key="5">
    <source>
        <dbReference type="Proteomes" id="UP000324611"/>
    </source>
</evidence>
<comment type="caution">
    <text evidence="4">The sequence shown here is derived from an EMBL/GenBank/DDBJ whole genome shotgun (WGS) entry which is preliminary data.</text>
</comment>
<dbReference type="Proteomes" id="UP000324611">
    <property type="component" value="Unassembled WGS sequence"/>
</dbReference>
<dbReference type="NCBIfam" id="TIGR04183">
    <property type="entry name" value="Por_Secre_tail"/>
    <property type="match status" value="1"/>
</dbReference>
<dbReference type="InterPro" id="IPR005084">
    <property type="entry name" value="CBM6"/>
</dbReference>
<evidence type="ECO:0000259" key="3">
    <source>
        <dbReference type="PROSITE" id="PS51175"/>
    </source>
</evidence>
<protein>
    <submittedName>
        <fullName evidence="4">Carbohydrate-binding protein</fullName>
    </submittedName>
</protein>
<dbReference type="PROSITE" id="PS51175">
    <property type="entry name" value="CBM6"/>
    <property type="match status" value="1"/>
</dbReference>
<sequence length="647" mass="70987">MKTNMSLCKRLTFALLAMLLSVAFNVQAQTPKFKVVAFYNGTYDAAHINFVQEANRWFPQLAAQYGFSYTATNNWNNLNASYLSQYQVVLFLDDAPTGAAQRAAFQTYMQNGGGWMGFHVCAYTDNSNNWSWYNNTFLGSGNFRGNTWGPSSAILTCEDRTHPSTQRLPATFTSAVSEWYSWNNDLRQNPNIKVLCSINPQSFPLGNQNGNIWTSGYYPIIWTNKNYKMVYANFGHNAMNYATNQGLSSTFGSEIQNRFITDAILWLGGAPTGPAPAIAIPGTVQAENFTDMNNIQTEVTTDAGGGMNVGYIDAGSWMDYKVKVQTAGTYNVQFRVASQNGGGSFQLLSGASALTPSTAAPATGAWQTWTTVNSTATLAAGEQTIRFQALSAGFNLNWMQFTATGDTTTNPPTEDPDTTVAPIGQTIWLRGFNNQYVSSKNGVGAMWCNATVVGGWNQFLVSDAGNGKITLSNQGMYVSSENGEQAMTCNRPAPQAWEEFDWIKNADGTISLRGNNGMFVSSENGTQAMNCNRPEAQGWEAFNWGVVGAAAANARMVAVKQEAATEEIPSVVYPNPFRTQVNYTLPGKYPSHVVTIYDLNGRQQLRKEVRAPQSTYSLDVSRLRTGLYIMDISSGVYHKRVKIQKVD</sequence>
<dbReference type="Pfam" id="PF18962">
    <property type="entry name" value="Por_Secre_tail"/>
    <property type="match status" value="1"/>
</dbReference>
<dbReference type="SUPFAM" id="SSF49785">
    <property type="entry name" value="Galactose-binding domain-like"/>
    <property type="match status" value="1"/>
</dbReference>
<evidence type="ECO:0000256" key="2">
    <source>
        <dbReference type="SAM" id="SignalP"/>
    </source>
</evidence>
<reference evidence="4 5" key="1">
    <citation type="submission" date="2019-09" db="EMBL/GenBank/DDBJ databases">
        <title>Chitinophaga ginsengihumi sp. nov., isolated from soil of ginseng rhizosphere.</title>
        <authorList>
            <person name="Lee J."/>
        </authorList>
    </citation>
    <scope>NUCLEOTIDE SEQUENCE [LARGE SCALE GENOMIC DNA]</scope>
    <source>
        <strain evidence="4 5">BN140078</strain>
    </source>
</reference>
<dbReference type="InterPro" id="IPR008999">
    <property type="entry name" value="Actin-crosslinking"/>
</dbReference>
<organism evidence="4 5">
    <name type="scientific">Chitinophaga agrisoli</name>
    <dbReference type="NCBI Taxonomy" id="2607653"/>
    <lineage>
        <taxon>Bacteria</taxon>
        <taxon>Pseudomonadati</taxon>
        <taxon>Bacteroidota</taxon>
        <taxon>Chitinophagia</taxon>
        <taxon>Chitinophagales</taxon>
        <taxon>Chitinophagaceae</taxon>
        <taxon>Chitinophaga</taxon>
    </lineage>
</organism>
<feature type="signal peptide" evidence="2">
    <location>
        <begin position="1"/>
        <end position="28"/>
    </location>
</feature>
<dbReference type="CDD" id="cd04080">
    <property type="entry name" value="CBM6_cellulase-like"/>
    <property type="match status" value="1"/>
</dbReference>
<dbReference type="Gene3D" id="2.80.10.50">
    <property type="match status" value="1"/>
</dbReference>
<keyword evidence="1 2" id="KW-0732">Signal</keyword>
<dbReference type="CDD" id="cd23342">
    <property type="entry name" value="beta-trefoil_FSCN_ZgPorA-like"/>
    <property type="match status" value="1"/>
</dbReference>
<dbReference type="SUPFAM" id="SSF52317">
    <property type="entry name" value="Class I glutamine amidotransferase-like"/>
    <property type="match status" value="1"/>
</dbReference>
<dbReference type="InterPro" id="IPR006584">
    <property type="entry name" value="Cellulose-bd_IV"/>
</dbReference>
<feature type="chain" id="PRO_5023117910" evidence="2">
    <location>
        <begin position="29"/>
        <end position="647"/>
    </location>
</feature>